<keyword evidence="6" id="KW-0378">Hydrolase</keyword>
<keyword evidence="4" id="KW-0547">Nucleotide-binding</keyword>
<feature type="compositionally biased region" description="Low complexity" evidence="9">
    <location>
        <begin position="1418"/>
        <end position="1449"/>
    </location>
</feature>
<dbReference type="Gene3D" id="3.40.50.10810">
    <property type="entry name" value="Tandem AAA-ATPase domain"/>
    <property type="match status" value="1"/>
</dbReference>
<feature type="compositionally biased region" description="Basic and acidic residues" evidence="9">
    <location>
        <begin position="2094"/>
        <end position="2109"/>
    </location>
</feature>
<dbReference type="GO" id="GO:0032259">
    <property type="term" value="P:methylation"/>
    <property type="evidence" value="ECO:0007669"/>
    <property type="project" value="UniProtKB-KW"/>
</dbReference>
<dbReference type="Gene3D" id="3.40.50.150">
    <property type="entry name" value="Vaccinia Virus protein VP39"/>
    <property type="match status" value="1"/>
</dbReference>
<evidence type="ECO:0000313" key="12">
    <source>
        <dbReference type="Proteomes" id="UP000019376"/>
    </source>
</evidence>
<dbReference type="Gene3D" id="3.40.50.300">
    <property type="entry name" value="P-loop containing nucleotide triphosphate hydrolases"/>
    <property type="match status" value="1"/>
</dbReference>
<feature type="region of interest" description="Disordered" evidence="9">
    <location>
        <begin position="661"/>
        <end position="682"/>
    </location>
</feature>
<evidence type="ECO:0000256" key="1">
    <source>
        <dbReference type="ARBA" id="ARBA00022603"/>
    </source>
</evidence>
<evidence type="ECO:0000256" key="2">
    <source>
        <dbReference type="ARBA" id="ARBA00022679"/>
    </source>
</evidence>
<keyword evidence="1" id="KW-0489">Methyltransferase</keyword>
<dbReference type="InterPro" id="IPR000330">
    <property type="entry name" value="SNF2_N"/>
</dbReference>
<dbReference type="Pfam" id="PF00176">
    <property type="entry name" value="SNF2-rel_dom"/>
    <property type="match status" value="1"/>
</dbReference>
<feature type="region of interest" description="Disordered" evidence="9">
    <location>
        <begin position="1"/>
        <end position="52"/>
    </location>
</feature>
<protein>
    <recommendedName>
        <fullName evidence="10">Helicase ATP-binding domain-containing protein</fullName>
    </recommendedName>
</protein>
<evidence type="ECO:0000256" key="9">
    <source>
        <dbReference type="SAM" id="MobiDB-lite"/>
    </source>
</evidence>
<organism evidence="11 12">
    <name type="scientific">Penicillium oxalicum (strain 114-2 / CGMCC 5302)</name>
    <name type="common">Penicillium decumbens</name>
    <dbReference type="NCBI Taxonomy" id="933388"/>
    <lineage>
        <taxon>Eukaryota</taxon>
        <taxon>Fungi</taxon>
        <taxon>Dikarya</taxon>
        <taxon>Ascomycota</taxon>
        <taxon>Pezizomycotina</taxon>
        <taxon>Eurotiomycetes</taxon>
        <taxon>Eurotiomycetidae</taxon>
        <taxon>Eurotiales</taxon>
        <taxon>Aspergillaceae</taxon>
        <taxon>Penicillium</taxon>
    </lineage>
</organism>
<dbReference type="InterPro" id="IPR017907">
    <property type="entry name" value="Znf_RING_CS"/>
</dbReference>
<feature type="region of interest" description="Disordered" evidence="9">
    <location>
        <begin position="1401"/>
        <end position="1450"/>
    </location>
</feature>
<evidence type="ECO:0000256" key="4">
    <source>
        <dbReference type="ARBA" id="ARBA00022741"/>
    </source>
</evidence>
<evidence type="ECO:0000256" key="3">
    <source>
        <dbReference type="ARBA" id="ARBA00022723"/>
    </source>
</evidence>
<dbReference type="InterPro" id="IPR038718">
    <property type="entry name" value="SNF2-like_sf"/>
</dbReference>
<dbReference type="InterPro" id="IPR014001">
    <property type="entry name" value="Helicase_ATP-bd"/>
</dbReference>
<dbReference type="GO" id="GO:0005634">
    <property type="term" value="C:nucleus"/>
    <property type="evidence" value="ECO:0007669"/>
    <property type="project" value="TreeGrafter"/>
</dbReference>
<dbReference type="PANTHER" id="PTHR45626:SF26">
    <property type="entry name" value="FAMILY HELICASE, PUTATIVE (AFU_ORTHOLOGUE AFUA_2G09120)-RELATED"/>
    <property type="match status" value="1"/>
</dbReference>
<evidence type="ECO:0000313" key="11">
    <source>
        <dbReference type="EMBL" id="EPS29387.1"/>
    </source>
</evidence>
<dbReference type="InterPro" id="IPR049730">
    <property type="entry name" value="SNF2/RAD54-like_C"/>
</dbReference>
<accession>S8B4D6</accession>
<dbReference type="GO" id="GO:0005524">
    <property type="term" value="F:ATP binding"/>
    <property type="evidence" value="ECO:0007669"/>
    <property type="project" value="UniProtKB-KW"/>
</dbReference>
<dbReference type="HOGENOM" id="CLU_000796_0_0_1"/>
<evidence type="ECO:0000256" key="6">
    <source>
        <dbReference type="ARBA" id="ARBA00022801"/>
    </source>
</evidence>
<dbReference type="GO" id="GO:0006281">
    <property type="term" value="P:DNA repair"/>
    <property type="evidence" value="ECO:0007669"/>
    <property type="project" value="TreeGrafter"/>
</dbReference>
<gene>
    <name evidence="11" type="ORF">PDE_04336</name>
</gene>
<dbReference type="InterPro" id="IPR050628">
    <property type="entry name" value="SNF2_RAD54_helicase_TF"/>
</dbReference>
<keyword evidence="3" id="KW-0479">Metal-binding</keyword>
<evidence type="ECO:0000256" key="5">
    <source>
        <dbReference type="ARBA" id="ARBA00022771"/>
    </source>
</evidence>
<dbReference type="SUPFAM" id="SSF53335">
    <property type="entry name" value="S-adenosyl-L-methionine-dependent methyltransferases"/>
    <property type="match status" value="1"/>
</dbReference>
<proteinExistence type="predicted"/>
<evidence type="ECO:0000256" key="8">
    <source>
        <dbReference type="ARBA" id="ARBA00022840"/>
    </source>
</evidence>
<dbReference type="OrthoDB" id="423221at2759"/>
<dbReference type="GO" id="GO:0008168">
    <property type="term" value="F:methyltransferase activity"/>
    <property type="evidence" value="ECO:0007669"/>
    <property type="project" value="UniProtKB-KW"/>
</dbReference>
<dbReference type="PROSITE" id="PS00518">
    <property type="entry name" value="ZF_RING_1"/>
    <property type="match status" value="1"/>
</dbReference>
<feature type="region of interest" description="Disordered" evidence="9">
    <location>
        <begin position="1463"/>
        <end position="1531"/>
    </location>
</feature>
<feature type="compositionally biased region" description="Acidic residues" evidence="9">
    <location>
        <begin position="1466"/>
        <end position="1475"/>
    </location>
</feature>
<dbReference type="InterPro" id="IPR001525">
    <property type="entry name" value="C5_MeTfrase"/>
</dbReference>
<keyword evidence="12" id="KW-1185">Reference proteome</keyword>
<dbReference type="eggNOG" id="KOG0298">
    <property type="taxonomic scope" value="Eukaryota"/>
</dbReference>
<dbReference type="CDD" id="cd18793">
    <property type="entry name" value="SF2_C_SNF"/>
    <property type="match status" value="1"/>
</dbReference>
<dbReference type="InterPro" id="IPR029063">
    <property type="entry name" value="SAM-dependent_MTases_sf"/>
</dbReference>
<keyword evidence="2" id="KW-0808">Transferase</keyword>
<dbReference type="GO" id="GO:0008270">
    <property type="term" value="F:zinc ion binding"/>
    <property type="evidence" value="ECO:0007669"/>
    <property type="project" value="UniProtKB-KW"/>
</dbReference>
<evidence type="ECO:0000256" key="7">
    <source>
        <dbReference type="ARBA" id="ARBA00022833"/>
    </source>
</evidence>
<dbReference type="EMBL" id="KB644411">
    <property type="protein sequence ID" value="EPS29387.1"/>
    <property type="molecule type" value="Genomic_DNA"/>
</dbReference>
<feature type="domain" description="Helicase ATP-binding" evidence="10">
    <location>
        <begin position="1151"/>
        <end position="1618"/>
    </location>
</feature>
<dbReference type="SMART" id="SM00487">
    <property type="entry name" value="DEXDc"/>
    <property type="match status" value="1"/>
</dbReference>
<evidence type="ECO:0000259" key="10">
    <source>
        <dbReference type="SMART" id="SM00487"/>
    </source>
</evidence>
<dbReference type="Pfam" id="PF00145">
    <property type="entry name" value="DNA_methylase"/>
    <property type="match status" value="1"/>
</dbReference>
<sequence>MSEEDVFMSEAMSSHSDMPLEDINRTPTFKNPSPNPEIESDTDFIEPPGNPELWLSRPEKSDRYLALKLPPMHTLEDIFEDIASKAMSLGFADVLKHLNGRPLRIATVCSGTESPILAMEMLQKALGEEEAFRMSHVFSCEIVPFKQAYIERNFKPPILFRDILELGGDVAHTAYGALVSIPGDIDLLLAGTACVDFSTINNKRKLLSEEGESSSTFNALLRYAKKYRPRIVILENVSTAPWDKFADVWTDIDYCAAYVKVDSKSYYLPQTRMRGYLIAIDKRRLDGIASDEQGSDSTKMSERFSALMTKFVRQASSPAGMFLLPENDRRLEQVRKDIATRVEAGTRSDIRWERYQVRHTKFREERELGDQRPISRSQPGGFGSTPPDHYWRTWFAMQPERVWETLDMKFLQLISQDIDFNFKERCIDLSQGVDRGNESVNSSGVVGCITPCGMPFMSTRGGPISGLEALALQGLPSHRINLTSESQRDLQDLAGNAMTSTAVCAVMLSALLLGYPVLDEGTDEPAEAQTITDRKMDRVLTVEDAGASLVKVKIPEYSQSPDVISQMIEKGAESAQYCACEGQSMVKDPELLRCCSLCGHRACDSCAGNPTHAYRSLAKSNLQRSSAKEFIAFLKNVLPMRLQIRGLKIDDFDEFIRQFPMPSSKRGSHGENAASQTSEGTGSLRGDYIESVKSAIEDEVLFFDIERSHIWTVIYESKYATLKLQIRPEGLQWLYFAKAPRWSPARCFLREILDKPIARLIPKKDTLLRGLWELADPLSKHLSLSTLGMGEEVPAFPAVVGITEAEKSQMRMWTQIKVDGGDEVKKLDVDIRGIYDSLPDCGTAMGSMYKKQDQSIYLFLDPRKIGSPEKDGCVFAHEHRRLSGYEKRLTIAQLSCQWRATDLTSEPSEVNAFYRRWIKAPAKVKLKPVPSNIAYESLSLATPVYLTDDDCYCSYISLALLTAPPSEFGLASLIPRPNVSEDWQVLRLGTSELELREAAWAVQGIASRTSSPWATINVQTGQLNDGHPDCPTCDPPVPGIIWGRDKQGRVTPYEDPQGAAVYERAVKCKPAPFMILGRICENQNIKIRVALNVQSLAHQAYGRLVQRNSQAAPGFQWRLVNNTEDWGRTGHSRFTLLDNTQDRKHYQPPNFLLTLRQDQLRSLRWMVGQESSKIMPFIEEETEEASLPLMSWRAEVKVTMPRLVRGGVLCDEVGYGKTAIILGLIDVRYELDAARIQHEPEEPGLIPTRATILVVPYNVFKQWADEISKFLGDKYKVLRLGTQKALNNVSVKQIREADIILIPWSIFHGSTYYQNMRYFTGTPKAPNQAGRNSDSWFTDACRSLRQLVQVLQDEGPEAYLRDLWSRRLNVRQTEANSTYVPSRRLRGAAFVAHQAQLRASAKEAVSSGNHSSGERSTKSAATADASAHGPWRPSSLTLSSTPSSTASAAKAELPAHLRALQQPVAPDDDSSDESEKENNPPDEADNKAQPDPKTARKKAKREKSAAARGKPKKAWDDRKHFNIPAPHGHQTASMEDMQGLPLHAFKFNRVVVDEYTYSREERNLPILSLEARSKWILSGTPALDEFADVKDIARHLGIHLGIDDDGDCPTANARLKASRRRQTAREAFETHQPPRSMAWYENRRRLAQEFLDRFARQNIADVSAIPIESHVKLSGLSSQESEIYHALYDHFVATAGMIRKVPGAHLSAAQMTMNSIVAKSKSPAEALLKCIAVSGVSENPWSEEECTKWVHVQTHTGEAILDKLETALKTVLLSLVEHKWLSAKKRENTFFSLNGDSDMQIAEGTAWRDERVGDVDTAQSVEQLLLEVWQTQPEWLPKSGGDNLLTMIRSKLKGLQPTQAQEAQLRKAATEHIAQSQSMTTASGRNAWDLDYQHRLTVWRHNRIVRDSMSEAWKLIRKIVDSRRELRFFDAIETLTRQRWGWCDRCEASQLAELNTVVLLNCGHSLCLDCAALASEPADRDRVCVVPQCHASAPLSSHVSGQAVQDARATQKSSKLNSMVDIIKAIPDDEKAVLFVQYEDVMTQASRALSAAGIQHCMAKTASSAAITDFVKAKDKSVPQQPPGATGPPRATKRAADGESKESAEEKKKSPGPKVLILRLGSVMAAGLNLQLANHVLFLSPLLTSTQHDWASSMAQAIGRCRRYGQERTVHVYHLLARETVEVNVFQERTGTVVVEREGFVRQVEPAQVRPSDKTCEGDTLDFGFWGSAGQDSSF</sequence>
<dbReference type="InterPro" id="IPR027417">
    <property type="entry name" value="P-loop_NTPase"/>
</dbReference>
<dbReference type="GO" id="GO:0008094">
    <property type="term" value="F:ATP-dependent activity, acting on DNA"/>
    <property type="evidence" value="ECO:0007669"/>
    <property type="project" value="TreeGrafter"/>
</dbReference>
<dbReference type="SUPFAM" id="SSF52540">
    <property type="entry name" value="P-loop containing nucleoside triphosphate hydrolases"/>
    <property type="match status" value="2"/>
</dbReference>
<keyword evidence="7" id="KW-0862">Zinc</keyword>
<feature type="compositionally biased region" description="Basic and acidic residues" evidence="9">
    <location>
        <begin position="1476"/>
        <end position="1494"/>
    </location>
</feature>
<reference evidence="11 12" key="1">
    <citation type="journal article" date="2013" name="PLoS ONE">
        <title>Genomic and secretomic analyses reveal unique features of the lignocellulolytic enzyme system of Penicillium decumbens.</title>
        <authorList>
            <person name="Liu G."/>
            <person name="Zhang L."/>
            <person name="Wei X."/>
            <person name="Zou G."/>
            <person name="Qin Y."/>
            <person name="Ma L."/>
            <person name="Li J."/>
            <person name="Zheng H."/>
            <person name="Wang S."/>
            <person name="Wang C."/>
            <person name="Xun L."/>
            <person name="Zhao G.-P."/>
            <person name="Zhou Z."/>
            <person name="Qu Y."/>
        </authorList>
    </citation>
    <scope>NUCLEOTIDE SEQUENCE [LARGE SCALE GENOMIC DNA]</scope>
    <source>
        <strain evidence="12">114-2 / CGMCC 5302</strain>
    </source>
</reference>
<dbReference type="GO" id="GO:0016787">
    <property type="term" value="F:hydrolase activity"/>
    <property type="evidence" value="ECO:0007669"/>
    <property type="project" value="UniProtKB-KW"/>
</dbReference>
<feature type="region of interest" description="Disordered" evidence="9">
    <location>
        <begin position="2074"/>
        <end position="2111"/>
    </location>
</feature>
<keyword evidence="8" id="KW-0067">ATP-binding</keyword>
<dbReference type="Proteomes" id="UP000019376">
    <property type="component" value="Unassembled WGS sequence"/>
</dbReference>
<dbReference type="PhylomeDB" id="S8B4D6"/>
<keyword evidence="5" id="KW-0863">Zinc-finger</keyword>
<dbReference type="PANTHER" id="PTHR45626">
    <property type="entry name" value="TRANSCRIPTION TERMINATION FACTOR 2-RELATED"/>
    <property type="match status" value="1"/>
</dbReference>
<dbReference type="STRING" id="933388.S8B4D6"/>
<name>S8B4D6_PENO1</name>